<dbReference type="PROSITE" id="PS51186">
    <property type="entry name" value="GNAT"/>
    <property type="match status" value="1"/>
</dbReference>
<dbReference type="GeneID" id="81707930"/>
<dbReference type="PANTHER" id="PTHR42791:SF1">
    <property type="entry name" value="N-ACETYLTRANSFERASE DOMAIN-CONTAINING PROTEIN"/>
    <property type="match status" value="1"/>
</dbReference>
<evidence type="ECO:0000259" key="1">
    <source>
        <dbReference type="PROSITE" id="PS51186"/>
    </source>
</evidence>
<dbReference type="InterPro" id="IPR016181">
    <property type="entry name" value="Acyl_CoA_acyltransferase"/>
</dbReference>
<sequence length="226" mass="24117">MHLRPATPTDLDAVAGLLTSVFIQDPLMSAIVAPAPDPRAALDHLHRVELADHYLSPDPDRCLGARVDLAVQGEAGSERVLGAMLWDPPADGDPAGPLGPGDALPEGLDLDLLGGAWDLVLLDGAQCDAQRPTEPHWYAYMIAVAPEARGTGTGTALFRHGLERVDADGLPAHLESTTPASKRLYQRLGYREVAELSSPPLPTYWAMTRPAHGAGLHDHSFSRPRA</sequence>
<keyword evidence="2" id="KW-0808">Transferase</keyword>
<gene>
    <name evidence="2" type="ORF">CYJ26_03120</name>
</gene>
<feature type="domain" description="N-acetyltransferase" evidence="1">
    <location>
        <begin position="1"/>
        <end position="210"/>
    </location>
</feature>
<evidence type="ECO:0000313" key="3">
    <source>
        <dbReference type="Proteomes" id="UP000234778"/>
    </source>
</evidence>
<dbReference type="InterPro" id="IPR052523">
    <property type="entry name" value="Trichothecene_AcTrans"/>
</dbReference>
<dbReference type="CDD" id="cd04301">
    <property type="entry name" value="NAT_SF"/>
    <property type="match status" value="1"/>
</dbReference>
<dbReference type="SUPFAM" id="SSF55729">
    <property type="entry name" value="Acyl-CoA N-acyltransferases (Nat)"/>
    <property type="match status" value="1"/>
</dbReference>
<reference evidence="2 3" key="1">
    <citation type="submission" date="2017-12" db="EMBL/GenBank/DDBJ databases">
        <title>Phylogenetic diversity of female urinary microbiome.</title>
        <authorList>
            <person name="Thomas-White K."/>
            <person name="Wolfe A.J."/>
        </authorList>
    </citation>
    <scope>NUCLEOTIDE SEQUENCE [LARGE SCALE GENOMIC DNA]</scope>
    <source>
        <strain evidence="2 3">UMB0319</strain>
    </source>
</reference>
<dbReference type="InterPro" id="IPR000182">
    <property type="entry name" value="GNAT_dom"/>
</dbReference>
<dbReference type="GO" id="GO:0016747">
    <property type="term" value="F:acyltransferase activity, transferring groups other than amino-acyl groups"/>
    <property type="evidence" value="ECO:0007669"/>
    <property type="project" value="InterPro"/>
</dbReference>
<name>A0A2I1KU36_9ACTO</name>
<dbReference type="RefSeq" id="WP_006549117.1">
    <property type="nucleotide sequence ID" value="NZ_CP136961.1"/>
</dbReference>
<protein>
    <submittedName>
        <fullName evidence="2">N-acetyltransferase</fullName>
    </submittedName>
</protein>
<accession>A0A2I1KU36</accession>
<dbReference type="Gene3D" id="3.40.630.30">
    <property type="match status" value="1"/>
</dbReference>
<comment type="caution">
    <text evidence="2">The sequence shown here is derived from an EMBL/GenBank/DDBJ whole genome shotgun (WGS) entry which is preliminary data.</text>
</comment>
<dbReference type="PANTHER" id="PTHR42791">
    <property type="entry name" value="GNAT FAMILY ACETYLTRANSFERASE"/>
    <property type="match status" value="1"/>
</dbReference>
<dbReference type="AlphaFoldDB" id="A0A2I1KU36"/>
<dbReference type="EMBL" id="PKHA01000002">
    <property type="protein sequence ID" value="PKY99140.1"/>
    <property type="molecule type" value="Genomic_DNA"/>
</dbReference>
<organism evidence="2 3">
    <name type="scientific">Actinomyces urogenitalis</name>
    <dbReference type="NCBI Taxonomy" id="103621"/>
    <lineage>
        <taxon>Bacteria</taxon>
        <taxon>Bacillati</taxon>
        <taxon>Actinomycetota</taxon>
        <taxon>Actinomycetes</taxon>
        <taxon>Actinomycetales</taxon>
        <taxon>Actinomycetaceae</taxon>
        <taxon>Actinomyces</taxon>
    </lineage>
</organism>
<proteinExistence type="predicted"/>
<dbReference type="Proteomes" id="UP000234778">
    <property type="component" value="Unassembled WGS sequence"/>
</dbReference>
<dbReference type="Pfam" id="PF13508">
    <property type="entry name" value="Acetyltransf_7"/>
    <property type="match status" value="1"/>
</dbReference>
<evidence type="ECO:0000313" key="2">
    <source>
        <dbReference type="EMBL" id="PKY99140.1"/>
    </source>
</evidence>